<keyword evidence="2" id="KW-0969">Cilium</keyword>
<evidence type="ECO:0000313" key="3">
    <source>
        <dbReference type="Proteomes" id="UP000003635"/>
    </source>
</evidence>
<dbReference type="SUPFAM" id="SSF64518">
    <property type="entry name" value="Phase 1 flagellin"/>
    <property type="match status" value="1"/>
</dbReference>
<dbReference type="EMBL" id="AAOT01000009">
    <property type="protein sequence ID" value="EAR51751.1"/>
    <property type="molecule type" value="Genomic_DNA"/>
</dbReference>
<comment type="caution">
    <text evidence="2">The sequence shown here is derived from an EMBL/GenBank/DDBJ whole genome shotgun (WGS) entry which is preliminary data.</text>
</comment>
<keyword evidence="2" id="KW-0282">Flagellum</keyword>
<dbReference type="eggNOG" id="COG1344">
    <property type="taxonomic scope" value="Bacteria"/>
</dbReference>
<protein>
    <submittedName>
        <fullName evidence="2">Flagellar hook-associated protein</fullName>
    </submittedName>
</protein>
<organism evidence="2 3">
    <name type="scientific">Oceanicola granulosus (strain ATCC BAA-861 / DSM 15982 / KCTC 12143 / HTCC2516)</name>
    <dbReference type="NCBI Taxonomy" id="314256"/>
    <lineage>
        <taxon>Bacteria</taxon>
        <taxon>Pseudomonadati</taxon>
        <taxon>Pseudomonadota</taxon>
        <taxon>Alphaproteobacteria</taxon>
        <taxon>Rhodobacterales</taxon>
        <taxon>Roseobacteraceae</taxon>
        <taxon>Oceanicola</taxon>
    </lineage>
</organism>
<keyword evidence="3" id="KW-1185">Reference proteome</keyword>
<accession>Q2CGG7</accession>
<keyword evidence="2" id="KW-0966">Cell projection</keyword>
<dbReference type="OrthoDB" id="7312911at2"/>
<dbReference type="Pfam" id="PF00700">
    <property type="entry name" value="Flagellin_C"/>
    <property type="match status" value="1"/>
</dbReference>
<dbReference type="InterPro" id="IPR046358">
    <property type="entry name" value="Flagellin_C"/>
</dbReference>
<dbReference type="Proteomes" id="UP000003635">
    <property type="component" value="Unassembled WGS sequence"/>
</dbReference>
<evidence type="ECO:0000313" key="2">
    <source>
        <dbReference type="EMBL" id="EAR51751.1"/>
    </source>
</evidence>
<dbReference type="HOGENOM" id="CLU_066395_1_0_5"/>
<gene>
    <name evidence="2" type="ORF">OG2516_06796</name>
</gene>
<dbReference type="AlphaFoldDB" id="Q2CGG7"/>
<dbReference type="RefSeq" id="WP_007254885.1">
    <property type="nucleotide sequence ID" value="NZ_CH724107.1"/>
</dbReference>
<feature type="domain" description="Flagellin C-terminal" evidence="1">
    <location>
        <begin position="278"/>
        <end position="352"/>
    </location>
</feature>
<sequence length="353" mass="37048">MPIVLNPVANYGQSSSLRQDVATVRDRLDNVGQEVATGKRTDIYRAAGADATELLQLHAAFERQQAQIDADKALATRLDAMSSVMDSIRTLGEQVRTAAVNLTVTGSGDYGALKAASHTALEHMIGQLNTRHAGAALFAGVETASAALTGWTDADTGTGQVPRDLVAGIIGGGITDAADAAAKAADLEALFAGPDFEATFYNGAPQVDGAGNPVPRLSARIDAGVTLDFGVQANDGPLRDLYRGLAMFAAFDVSAIADGPAREAWIGAATDALSSGISGTIEMEARLGSQRNALDETLALLESRSDLYNAQINDLQSVDPYEAATRLADLETQLEASYLVTRRLADLSFLRYM</sequence>
<evidence type="ECO:0000259" key="1">
    <source>
        <dbReference type="Pfam" id="PF00700"/>
    </source>
</evidence>
<name>Q2CGG7_OCEGH</name>
<dbReference type="STRING" id="314256.OG2516_06796"/>
<reference evidence="2 3" key="1">
    <citation type="journal article" date="2010" name="J. Bacteriol.">
        <title>Genome sequences of Oceanicola granulosus HTCC2516(T) and Oceanicola batsensis HTCC2597(TDelta).</title>
        <authorList>
            <person name="Thrash J.C."/>
            <person name="Cho J.C."/>
            <person name="Vergin K.L."/>
            <person name="Giovannoni S.J."/>
        </authorList>
    </citation>
    <scope>NUCLEOTIDE SEQUENCE [LARGE SCALE GENOMIC DNA]</scope>
    <source>
        <strain evidence="3">ATCC BAA-861 / DSM 15982 / KCTC 12143 / HTCC2516</strain>
    </source>
</reference>
<proteinExistence type="predicted"/>
<dbReference type="Gene3D" id="1.20.1330.10">
    <property type="entry name" value="f41 fragment of flagellin, N-terminal domain"/>
    <property type="match status" value="1"/>
</dbReference>